<protein>
    <submittedName>
        <fullName evidence="1">Uncharacterized protein</fullName>
    </submittedName>
</protein>
<gene>
    <name evidence="1" type="ORF">K491DRAFT_28899</name>
</gene>
<keyword evidence="2" id="KW-1185">Reference proteome</keyword>
<dbReference type="Proteomes" id="UP000799324">
    <property type="component" value="Unassembled WGS sequence"/>
</dbReference>
<evidence type="ECO:0000313" key="2">
    <source>
        <dbReference type="Proteomes" id="UP000799324"/>
    </source>
</evidence>
<dbReference type="EMBL" id="MU004392">
    <property type="protein sequence ID" value="KAF2652878.1"/>
    <property type="molecule type" value="Genomic_DNA"/>
</dbReference>
<proteinExistence type="predicted"/>
<name>A0A6A6T1Z4_9PLEO</name>
<organism evidence="1 2">
    <name type="scientific">Lophiostoma macrostomum CBS 122681</name>
    <dbReference type="NCBI Taxonomy" id="1314788"/>
    <lineage>
        <taxon>Eukaryota</taxon>
        <taxon>Fungi</taxon>
        <taxon>Dikarya</taxon>
        <taxon>Ascomycota</taxon>
        <taxon>Pezizomycotina</taxon>
        <taxon>Dothideomycetes</taxon>
        <taxon>Pleosporomycetidae</taxon>
        <taxon>Pleosporales</taxon>
        <taxon>Lophiostomataceae</taxon>
        <taxon>Lophiostoma</taxon>
    </lineage>
</organism>
<accession>A0A6A6T1Z4</accession>
<sequence>MERRRRRGVSCRRETFCWEPGYFEARKTREQGRGGGHISGRGDPRGLIVGYRRAKRGGCRLLVGGGAWSQGCARGTLEVWQLSPAGWSRGVVRAALASRTAAS</sequence>
<evidence type="ECO:0000313" key="1">
    <source>
        <dbReference type="EMBL" id="KAF2652878.1"/>
    </source>
</evidence>
<dbReference type="AlphaFoldDB" id="A0A6A6T1Z4"/>
<reference evidence="1" key="1">
    <citation type="journal article" date="2020" name="Stud. Mycol.">
        <title>101 Dothideomycetes genomes: a test case for predicting lifestyles and emergence of pathogens.</title>
        <authorList>
            <person name="Haridas S."/>
            <person name="Albert R."/>
            <person name="Binder M."/>
            <person name="Bloem J."/>
            <person name="Labutti K."/>
            <person name="Salamov A."/>
            <person name="Andreopoulos B."/>
            <person name="Baker S."/>
            <person name="Barry K."/>
            <person name="Bills G."/>
            <person name="Bluhm B."/>
            <person name="Cannon C."/>
            <person name="Castanera R."/>
            <person name="Culley D."/>
            <person name="Daum C."/>
            <person name="Ezra D."/>
            <person name="Gonzalez J."/>
            <person name="Henrissat B."/>
            <person name="Kuo A."/>
            <person name="Liang C."/>
            <person name="Lipzen A."/>
            <person name="Lutzoni F."/>
            <person name="Magnuson J."/>
            <person name="Mondo S."/>
            <person name="Nolan M."/>
            <person name="Ohm R."/>
            <person name="Pangilinan J."/>
            <person name="Park H.-J."/>
            <person name="Ramirez L."/>
            <person name="Alfaro M."/>
            <person name="Sun H."/>
            <person name="Tritt A."/>
            <person name="Yoshinaga Y."/>
            <person name="Zwiers L.-H."/>
            <person name="Turgeon B."/>
            <person name="Goodwin S."/>
            <person name="Spatafora J."/>
            <person name="Crous P."/>
            <person name="Grigoriev I."/>
        </authorList>
    </citation>
    <scope>NUCLEOTIDE SEQUENCE</scope>
    <source>
        <strain evidence="1">CBS 122681</strain>
    </source>
</reference>